<dbReference type="AlphaFoldDB" id="A0A6H1TT56"/>
<dbReference type="InterPro" id="IPR009057">
    <property type="entry name" value="Homeodomain-like_sf"/>
</dbReference>
<sequence length="146" mass="17031">MKIEIAETADELKTLLGKQKTSQKFLRVQALYLLKTGQVKTVTDLSNLLGKHRVTVQNWLKLYKKEGLQGLLQDRHSGGRKSSIPDWAIEELKKKVKEKKEFKTYGEIQQWFKEELGVDASYMAVYELVRYKLKAKVKSRKSRTDR</sequence>
<evidence type="ECO:0000313" key="1">
    <source>
        <dbReference type="EMBL" id="QIZ69327.1"/>
    </source>
</evidence>
<dbReference type="EMBL" id="CP051167">
    <property type="protein sequence ID" value="QIZ69327.1"/>
    <property type="molecule type" value="Genomic_DNA"/>
</dbReference>
<keyword evidence="2" id="KW-1185">Reference proteome</keyword>
<accession>A0A6H1TT56</accession>
<dbReference type="RefSeq" id="WP_168567484.1">
    <property type="nucleotide sequence ID" value="NZ_CP051167.1"/>
</dbReference>
<organism evidence="1 2">
    <name type="scientific">Oxynema aestuarii AP17</name>
    <dbReference type="NCBI Taxonomy" id="2064643"/>
    <lineage>
        <taxon>Bacteria</taxon>
        <taxon>Bacillati</taxon>
        <taxon>Cyanobacteriota</taxon>
        <taxon>Cyanophyceae</taxon>
        <taxon>Oscillatoriophycideae</taxon>
        <taxon>Oscillatoriales</taxon>
        <taxon>Oscillatoriaceae</taxon>
        <taxon>Oxynema</taxon>
        <taxon>Oxynema aestuarii</taxon>
    </lineage>
</organism>
<protein>
    <submittedName>
        <fullName evidence="1">Helix-turn-helix domain-containing protein</fullName>
    </submittedName>
</protein>
<gene>
    <name evidence="1" type="ORF">HCG48_00930</name>
</gene>
<name>A0A6H1TT56_9CYAN</name>
<reference evidence="1 2" key="1">
    <citation type="submission" date="2020-04" db="EMBL/GenBank/DDBJ databases">
        <authorList>
            <person name="Basu S."/>
            <person name="Maruthanayagam V."/>
            <person name="Chakraborty S."/>
            <person name="Pramanik A."/>
            <person name="Mukherjee J."/>
            <person name="Brink B."/>
        </authorList>
    </citation>
    <scope>NUCLEOTIDE SEQUENCE [LARGE SCALE GENOMIC DNA]</scope>
    <source>
        <strain evidence="1 2">AP17</strain>
    </source>
</reference>
<evidence type="ECO:0000313" key="2">
    <source>
        <dbReference type="Proteomes" id="UP000500857"/>
    </source>
</evidence>
<dbReference type="Pfam" id="PF13565">
    <property type="entry name" value="HTH_32"/>
    <property type="match status" value="1"/>
</dbReference>
<dbReference type="SUPFAM" id="SSF46689">
    <property type="entry name" value="Homeodomain-like"/>
    <property type="match status" value="1"/>
</dbReference>
<proteinExistence type="predicted"/>
<dbReference type="KEGG" id="oxy:HCG48_00930"/>
<dbReference type="Proteomes" id="UP000500857">
    <property type="component" value="Chromosome"/>
</dbReference>